<keyword evidence="1" id="KW-0732">Signal</keyword>
<evidence type="ECO:0000313" key="2">
    <source>
        <dbReference type="EMBL" id="SFG27742.1"/>
    </source>
</evidence>
<dbReference type="AlphaFoldDB" id="A0A1I2QH61"/>
<protein>
    <submittedName>
        <fullName evidence="2">TolB-like 6-blade propeller-like</fullName>
    </submittedName>
</protein>
<feature type="chain" id="PRO_5011710248" evidence="1">
    <location>
        <begin position="18"/>
        <end position="358"/>
    </location>
</feature>
<accession>A0A1I2QH61</accession>
<proteinExistence type="predicted"/>
<dbReference type="InterPro" id="IPR011044">
    <property type="entry name" value="Quino_amine_DH_bsu"/>
</dbReference>
<evidence type="ECO:0000256" key="1">
    <source>
        <dbReference type="SAM" id="SignalP"/>
    </source>
</evidence>
<evidence type="ECO:0000313" key="3">
    <source>
        <dbReference type="Proteomes" id="UP000199642"/>
    </source>
</evidence>
<reference evidence="3" key="1">
    <citation type="submission" date="2016-10" db="EMBL/GenBank/DDBJ databases">
        <authorList>
            <person name="Varghese N."/>
            <person name="Submissions S."/>
        </authorList>
    </citation>
    <scope>NUCLEOTIDE SEQUENCE [LARGE SCALE GENOMIC DNA]</scope>
    <source>
        <strain evidence="3">DSM 19315</strain>
    </source>
</reference>
<organism evidence="2 3">
    <name type="scientific">Algoriphagus hitonicola</name>
    <dbReference type="NCBI Taxonomy" id="435880"/>
    <lineage>
        <taxon>Bacteria</taxon>
        <taxon>Pseudomonadati</taxon>
        <taxon>Bacteroidota</taxon>
        <taxon>Cytophagia</taxon>
        <taxon>Cytophagales</taxon>
        <taxon>Cyclobacteriaceae</taxon>
        <taxon>Algoriphagus</taxon>
    </lineage>
</organism>
<dbReference type="Proteomes" id="UP000199642">
    <property type="component" value="Unassembled WGS sequence"/>
</dbReference>
<dbReference type="RefSeq" id="WP_092789125.1">
    <property type="nucleotide sequence ID" value="NZ_FOPC01000002.1"/>
</dbReference>
<keyword evidence="3" id="KW-1185">Reference proteome</keyword>
<gene>
    <name evidence="2" type="ORF">SAMN04487988_102280</name>
</gene>
<dbReference type="STRING" id="435880.SAMN04487988_102280"/>
<feature type="signal peptide" evidence="1">
    <location>
        <begin position="1"/>
        <end position="17"/>
    </location>
</feature>
<name>A0A1I2QH61_9BACT</name>
<dbReference type="EMBL" id="FOPC01000002">
    <property type="protein sequence ID" value="SFG27742.1"/>
    <property type="molecule type" value="Genomic_DNA"/>
</dbReference>
<dbReference type="PROSITE" id="PS51257">
    <property type="entry name" value="PROKAR_LIPOPROTEIN"/>
    <property type="match status" value="1"/>
</dbReference>
<dbReference type="SUPFAM" id="SSF50969">
    <property type="entry name" value="YVTN repeat-like/Quinoprotein amine dehydrogenase"/>
    <property type="match status" value="1"/>
</dbReference>
<dbReference type="Pfam" id="PF15869">
    <property type="entry name" value="TolB_like"/>
    <property type="match status" value="1"/>
</dbReference>
<dbReference type="OrthoDB" id="1100397at2"/>
<sequence>MKNSILLLTCFLFASCAAPTEEINNRTITWDDFEIIQINSEKHYFEEIINPSSIGFNRNKIILTEAWRVPENFPRMHLIDVKDWTYDKPKGKYGKGPLEISDVAHLLKVSGQDEYWVYNLNARKLVRFSTTDSSLLGRNEWKLPKDMPIVRFIENTKEGSFLAIPREGDYILEELDSLGNSLGSYGKWDSIPERPELTSKDIAELNTGWFKGNPEENLFVFATLYRDILKMFDYQTKEFITILGPNLELPLFDLHKTAGPSVFVKPESTYRYRDVVISTDYIFALYGGYSYTEFTQTGKIAEDILVFDHSGNPLWNLKLDRSIIEMVFDENTNQLYGLTVDEDPGIAVFDLPEEILKE</sequence>